<dbReference type="OrthoDB" id="1060785at2759"/>
<accession>A0A1Y1V7U4</accession>
<sequence>MNLIQLTQLLGQLSQISQYANELFSGLIKQANETSERINNIKARINNINSNIVQVETKMSMMKVSNIPNPECMKSFFKYNIFILIEYKPHESVEENIFTKQSQSFAINEAYQKCKDIPNFAEIDLLRTDGYKCAKLYSDPEIFFEEYKDVVKKDIDAKQKKKEERKKDKVKVKKEKKIRELSKKQYNSDGEVINQRLDRERSSEYRKSKLSQPDTNITEKITPMDTNSMMASPITMSTNSAVPPPPPPSIPSIPALPTMPQPPLQLQSIGQIPPPYPSIGLSTVPSVPMPMPMPVPVSANVPPPPPPPAVVSTNIPPPPPPAPSGGLPAINNNALQNVQLKSATPVPAQTNTRDDLLSNIKMGGFKLRKVEINEKRKPNDDLEGRNDVAALLIRRVALEDSDSESEGKYI</sequence>
<dbReference type="Proteomes" id="UP000193719">
    <property type="component" value="Unassembled WGS sequence"/>
</dbReference>
<evidence type="ECO:0000313" key="5">
    <source>
        <dbReference type="EMBL" id="ORX48911.1"/>
    </source>
</evidence>
<protein>
    <recommendedName>
        <fullName evidence="4">WH2 domain-containing protein</fullName>
    </recommendedName>
</protein>
<evidence type="ECO:0000313" key="6">
    <source>
        <dbReference type="Proteomes" id="UP000193719"/>
    </source>
</evidence>
<keyword evidence="2" id="KW-0175">Coiled coil</keyword>
<reference evidence="5 6" key="1">
    <citation type="submission" date="2016-08" db="EMBL/GenBank/DDBJ databases">
        <title>Genomes of anaerobic fungi encode conserved fungal cellulosomes for biomass hydrolysis.</title>
        <authorList>
            <consortium name="DOE Joint Genome Institute"/>
            <person name="Haitjema C.H."/>
            <person name="Gilmore S.P."/>
            <person name="Henske J.K."/>
            <person name="Solomon K.V."/>
            <person name="De Groot R."/>
            <person name="Kuo A."/>
            <person name="Mondo S.J."/>
            <person name="Salamov A.A."/>
            <person name="Labutti K."/>
            <person name="Zhao Z."/>
            <person name="Chiniquy J."/>
            <person name="Barry K."/>
            <person name="Brewer H.M."/>
            <person name="Purvine S.O."/>
            <person name="Wright A.T."/>
            <person name="Boxma B."/>
            <person name="Van Alen T."/>
            <person name="Hackstein J.H."/>
            <person name="Baker S.E."/>
            <person name="Grigoriev I.V."/>
            <person name="O'Malley M.A."/>
        </authorList>
    </citation>
    <scope>NUCLEOTIDE SEQUENCE [LARGE SCALE GENOMIC DNA]</scope>
    <source>
        <strain evidence="6">finn</strain>
    </source>
</reference>
<feature type="region of interest" description="Disordered" evidence="3">
    <location>
        <begin position="308"/>
        <end position="331"/>
    </location>
</feature>
<dbReference type="InterPro" id="IPR003124">
    <property type="entry name" value="WH2_dom"/>
</dbReference>
<dbReference type="EMBL" id="MCFH01000025">
    <property type="protein sequence ID" value="ORX48911.1"/>
    <property type="molecule type" value="Genomic_DNA"/>
</dbReference>
<dbReference type="STRING" id="1754191.A0A1Y1V7U4"/>
<name>A0A1Y1V7U4_9FUNG</name>
<dbReference type="GO" id="GO:0005856">
    <property type="term" value="C:cytoskeleton"/>
    <property type="evidence" value="ECO:0007669"/>
    <property type="project" value="InterPro"/>
</dbReference>
<feature type="coiled-coil region" evidence="2">
    <location>
        <begin position="31"/>
        <end position="58"/>
    </location>
</feature>
<organism evidence="5 6">
    <name type="scientific">Piromyces finnis</name>
    <dbReference type="NCBI Taxonomy" id="1754191"/>
    <lineage>
        <taxon>Eukaryota</taxon>
        <taxon>Fungi</taxon>
        <taxon>Fungi incertae sedis</taxon>
        <taxon>Chytridiomycota</taxon>
        <taxon>Chytridiomycota incertae sedis</taxon>
        <taxon>Neocallimastigomycetes</taxon>
        <taxon>Neocallimastigales</taxon>
        <taxon>Neocallimastigaceae</taxon>
        <taxon>Piromyces</taxon>
    </lineage>
</organism>
<dbReference type="PANTHER" id="PTHR12902">
    <property type="entry name" value="WASP-1"/>
    <property type="match status" value="1"/>
</dbReference>
<reference evidence="5 6" key="2">
    <citation type="submission" date="2016-08" db="EMBL/GenBank/DDBJ databases">
        <title>Pervasive Adenine N6-methylation of Active Genes in Fungi.</title>
        <authorList>
            <consortium name="DOE Joint Genome Institute"/>
            <person name="Mondo S.J."/>
            <person name="Dannebaum R.O."/>
            <person name="Kuo R.C."/>
            <person name="Labutti K."/>
            <person name="Haridas S."/>
            <person name="Kuo A."/>
            <person name="Salamov A."/>
            <person name="Ahrendt S.R."/>
            <person name="Lipzen A."/>
            <person name="Sullivan W."/>
            <person name="Andreopoulos W.B."/>
            <person name="Clum A."/>
            <person name="Lindquist E."/>
            <person name="Daum C."/>
            <person name="Ramamoorthy G.K."/>
            <person name="Gryganskyi A."/>
            <person name="Culley D."/>
            <person name="Magnuson J.K."/>
            <person name="James T.Y."/>
            <person name="O'Malley M.A."/>
            <person name="Stajich J.E."/>
            <person name="Spatafora J.W."/>
            <person name="Visel A."/>
            <person name="Grigoriev I.V."/>
        </authorList>
    </citation>
    <scope>NUCLEOTIDE SEQUENCE [LARGE SCALE GENOMIC DNA]</scope>
    <source>
        <strain evidence="6">finn</strain>
    </source>
</reference>
<comment type="caution">
    <text evidence="5">The sequence shown here is derived from an EMBL/GenBank/DDBJ whole genome shotgun (WGS) entry which is preliminary data.</text>
</comment>
<dbReference type="GO" id="GO:0003779">
    <property type="term" value="F:actin binding"/>
    <property type="evidence" value="ECO:0007669"/>
    <property type="project" value="InterPro"/>
</dbReference>
<dbReference type="AlphaFoldDB" id="A0A1Y1V7U4"/>
<evidence type="ECO:0000256" key="1">
    <source>
        <dbReference type="ARBA" id="ARBA00006993"/>
    </source>
</evidence>
<feature type="compositionally biased region" description="Basic and acidic residues" evidence="3">
    <location>
        <begin position="196"/>
        <end position="207"/>
    </location>
</feature>
<evidence type="ECO:0000256" key="3">
    <source>
        <dbReference type="SAM" id="MobiDB-lite"/>
    </source>
</evidence>
<comment type="similarity">
    <text evidence="1">Belongs to the SCAR/WAVE family.</text>
</comment>
<dbReference type="GO" id="GO:0030036">
    <property type="term" value="P:actin cytoskeleton organization"/>
    <property type="evidence" value="ECO:0007669"/>
    <property type="project" value="InterPro"/>
</dbReference>
<feature type="compositionally biased region" description="Pro residues" evidence="3">
    <location>
        <begin position="308"/>
        <end position="323"/>
    </location>
</feature>
<gene>
    <name evidence="5" type="ORF">BCR36DRAFT_397972</name>
</gene>
<evidence type="ECO:0000259" key="4">
    <source>
        <dbReference type="PROSITE" id="PS51082"/>
    </source>
</evidence>
<feature type="domain" description="WH2" evidence="4">
    <location>
        <begin position="352"/>
        <end position="370"/>
    </location>
</feature>
<feature type="compositionally biased region" description="Polar residues" evidence="3">
    <location>
        <begin position="210"/>
        <end position="220"/>
    </location>
</feature>
<keyword evidence="6" id="KW-1185">Reference proteome</keyword>
<dbReference type="Gene3D" id="6.10.280.150">
    <property type="match status" value="2"/>
</dbReference>
<dbReference type="Gene3D" id="1.20.5.340">
    <property type="match status" value="1"/>
</dbReference>
<feature type="region of interest" description="Disordered" evidence="3">
    <location>
        <begin position="181"/>
        <end position="220"/>
    </location>
</feature>
<dbReference type="InterPro" id="IPR028288">
    <property type="entry name" value="SCAR/WAVE_fam"/>
</dbReference>
<proteinExistence type="inferred from homology"/>
<evidence type="ECO:0000256" key="2">
    <source>
        <dbReference type="SAM" id="Coils"/>
    </source>
</evidence>
<dbReference type="PROSITE" id="PS51082">
    <property type="entry name" value="WH2"/>
    <property type="match status" value="1"/>
</dbReference>